<comment type="caution">
    <text evidence="2">The sequence shown here is derived from an EMBL/GenBank/DDBJ whole genome shotgun (WGS) entry which is preliminary data.</text>
</comment>
<evidence type="ECO:0000256" key="1">
    <source>
        <dbReference type="SAM" id="SignalP"/>
    </source>
</evidence>
<accession>A0ABX5LRI9</accession>
<dbReference type="RefSeq" id="WP_146129110.1">
    <property type="nucleotide sequence ID" value="NZ_JAXEIU010000031.1"/>
</dbReference>
<protein>
    <recommendedName>
        <fullName evidence="4">Hydroxyneurosporene synthase (CrtC)</fullName>
    </recommendedName>
</protein>
<dbReference type="SUPFAM" id="SSF159245">
    <property type="entry name" value="AttH-like"/>
    <property type="match status" value="1"/>
</dbReference>
<dbReference type="EMBL" id="QGHD01000002">
    <property type="protein sequence ID" value="PWL03903.1"/>
    <property type="molecule type" value="Genomic_DNA"/>
</dbReference>
<evidence type="ECO:0000313" key="2">
    <source>
        <dbReference type="EMBL" id="PWL03903.1"/>
    </source>
</evidence>
<gene>
    <name evidence="2" type="ORF">B0H50_10275</name>
</gene>
<evidence type="ECO:0000313" key="3">
    <source>
        <dbReference type="Proteomes" id="UP000245523"/>
    </source>
</evidence>
<keyword evidence="3" id="KW-1185">Reference proteome</keyword>
<sequence>MKLFHFSFLTLLIFTVSAAAEIVPPQGSSHWANRSDFFAKNLQSEKATEAWTYQFIFDNGTRAYVNYATIIIPTSGKKIGCDIAITGLKGKNSNIGRQYPLERLKELKDQNKISIKDEYIMEGIPGKNHRVLFTANKDGFGKFLLDVTFTSAQKGKVPGNGNWKINGQTYGAAVLIPYGRVSGKIAHDGDTLEVKGYGYLEHTWQTGNATDLAVRAFNVSEASKGAYAGRIAIDKDGNPFGYFMQKNAEGTTILFPKNILAGEKNYDGEDFPKSAFKIIWQNSPDTLTLDMTKPKQKFSMLENFDGWFAKKATKLMLGGEIFFWRGRTKSNGNIFDWNLTGM</sequence>
<evidence type="ECO:0008006" key="4">
    <source>
        <dbReference type="Google" id="ProtNLM"/>
    </source>
</evidence>
<organism evidence="2 3">
    <name type="scientific">Hallerella porci</name>
    <dbReference type="NCBI Taxonomy" id="1945871"/>
    <lineage>
        <taxon>Bacteria</taxon>
        <taxon>Pseudomonadati</taxon>
        <taxon>Fibrobacterota</taxon>
        <taxon>Fibrobacteria</taxon>
        <taxon>Fibrobacterales</taxon>
        <taxon>Fibrobacteraceae</taxon>
        <taxon>Hallerella</taxon>
    </lineage>
</organism>
<feature type="signal peptide" evidence="1">
    <location>
        <begin position="1"/>
        <end position="18"/>
    </location>
</feature>
<dbReference type="Proteomes" id="UP000245523">
    <property type="component" value="Unassembled WGS sequence"/>
</dbReference>
<proteinExistence type="predicted"/>
<reference evidence="2 3" key="1">
    <citation type="submission" date="2018-05" db="EMBL/GenBank/DDBJ databases">
        <title>Animal gut microbial communities from fecal samples from Wisconsin, USA.</title>
        <authorList>
            <person name="Neumann A."/>
        </authorList>
    </citation>
    <scope>NUCLEOTIDE SEQUENCE [LARGE SCALE GENOMIC DNA]</scope>
    <source>
        <strain evidence="2 3">UWS4</strain>
    </source>
</reference>
<feature type="chain" id="PRO_5046090728" description="Hydroxyneurosporene synthase (CrtC)" evidence="1">
    <location>
        <begin position="19"/>
        <end position="342"/>
    </location>
</feature>
<name>A0ABX5LRI9_9BACT</name>
<keyword evidence="1" id="KW-0732">Signal</keyword>